<accession>A0ABT6B6D0</accession>
<organism evidence="2 3">
    <name type="scientific">Luteibacter sahnii</name>
    <dbReference type="NCBI Taxonomy" id="3021977"/>
    <lineage>
        <taxon>Bacteria</taxon>
        <taxon>Pseudomonadati</taxon>
        <taxon>Pseudomonadota</taxon>
        <taxon>Gammaproteobacteria</taxon>
        <taxon>Lysobacterales</taxon>
        <taxon>Rhodanobacteraceae</taxon>
        <taxon>Luteibacter</taxon>
    </lineage>
</organism>
<dbReference type="InterPro" id="IPR024079">
    <property type="entry name" value="MetalloPept_cat_dom_sf"/>
</dbReference>
<reference evidence="2 3" key="1">
    <citation type="journal article" date="2024" name="Curr. Microbiol.">
        <title>Luteibacter sahnii sp. nov., A Novel Yellow-Colored Xanthomonadin Pigment Producing Probiotic Bacterium from Healthy Rice Seed Microbiome.</title>
        <authorList>
            <person name="Jaiswal G."/>
            <person name="Rana R."/>
            <person name="Nayak P.K."/>
            <person name="Chouhan R."/>
            <person name="Gandhi S.G."/>
            <person name="Patel H.K."/>
            <person name="Patil P.B."/>
        </authorList>
    </citation>
    <scope>NUCLEOTIDE SEQUENCE [LARGE SCALE GENOMIC DNA]</scope>
    <source>
        <strain evidence="2 3">PPL201</strain>
    </source>
</reference>
<gene>
    <name evidence="2" type="ORF">P3W24_01555</name>
</gene>
<dbReference type="Pfam" id="PF13688">
    <property type="entry name" value="Reprolysin_5"/>
    <property type="match status" value="1"/>
</dbReference>
<dbReference type="EMBL" id="JARJJS010000001">
    <property type="protein sequence ID" value="MDF4023661.1"/>
    <property type="molecule type" value="Genomic_DNA"/>
</dbReference>
<dbReference type="SUPFAM" id="SSF55486">
    <property type="entry name" value="Metalloproteases ('zincins'), catalytic domain"/>
    <property type="match status" value="1"/>
</dbReference>
<evidence type="ECO:0008006" key="4">
    <source>
        <dbReference type="Google" id="ProtNLM"/>
    </source>
</evidence>
<name>A0ABT6B6D0_9GAMM</name>
<dbReference type="Proteomes" id="UP001528850">
    <property type="component" value="Unassembled WGS sequence"/>
</dbReference>
<evidence type="ECO:0000313" key="3">
    <source>
        <dbReference type="Proteomes" id="UP001528850"/>
    </source>
</evidence>
<proteinExistence type="predicted"/>
<evidence type="ECO:0000256" key="1">
    <source>
        <dbReference type="SAM" id="SignalP"/>
    </source>
</evidence>
<evidence type="ECO:0000313" key="2">
    <source>
        <dbReference type="EMBL" id="MDF4023661.1"/>
    </source>
</evidence>
<feature type="signal peptide" evidence="1">
    <location>
        <begin position="1"/>
        <end position="26"/>
    </location>
</feature>
<keyword evidence="3" id="KW-1185">Reference proteome</keyword>
<dbReference type="RefSeq" id="WP_320550891.1">
    <property type="nucleotide sequence ID" value="NZ_JAQLOK010000002.1"/>
</dbReference>
<dbReference type="Gene3D" id="3.40.390.10">
    <property type="entry name" value="Collagenase (Catalytic Domain)"/>
    <property type="match status" value="1"/>
</dbReference>
<comment type="caution">
    <text evidence="2">The sequence shown here is derived from an EMBL/GenBank/DDBJ whole genome shotgun (WGS) entry which is preliminary data.</text>
</comment>
<keyword evidence="1" id="KW-0732">Signal</keyword>
<sequence length="346" mass="38313">MIIPTSLARRCLGIAIALSLTTTARADDVATRFERIVAEGLPTTFAIHHRAVDGDEGTSSLMTIDERLPVELAFPDGTTGSMYAGTLDGHDIVATRHDGHVELDDERHLTRRVTDMTPTPHATRNRRAQALAQDGSPRTVNVHFLLHENLRERFTADDIHHDYVAWWLKDMTKTILPFMRIVVHYHMSDMPEAEGSPSHMMPGGIMRLDLRNANALQVVADAAEVMFARVDGTADAHLNKLVMLVGGELKGNIDGMAYQRGAAAIASVDGSYRVVAHELGHLFGAEHDDGAVLYRGGWWCESNMYPVVFQLRSKCYAYTRENQRRIRNYAIAGPESVFAGATPIED</sequence>
<protein>
    <recommendedName>
        <fullName evidence="4">Peptidase M12B domain-containing protein</fullName>
    </recommendedName>
</protein>
<feature type="chain" id="PRO_5045879843" description="Peptidase M12B domain-containing protein" evidence="1">
    <location>
        <begin position="27"/>
        <end position="346"/>
    </location>
</feature>